<dbReference type="InterPro" id="IPR002495">
    <property type="entry name" value="Glyco_trans_8"/>
</dbReference>
<dbReference type="EMBL" id="CAADRA010007256">
    <property type="protein sequence ID" value="VFT99831.1"/>
    <property type="molecule type" value="Genomic_DNA"/>
</dbReference>
<evidence type="ECO:0000313" key="1">
    <source>
        <dbReference type="EMBL" id="KAF0684839.1"/>
    </source>
</evidence>
<name>A0A485LN46_9STRA</name>
<reference evidence="1" key="2">
    <citation type="submission" date="2019-06" db="EMBL/GenBank/DDBJ databases">
        <title>Genomics analysis of Aphanomyces spp. identifies a new class of oomycete effector associated with host adaptation.</title>
        <authorList>
            <person name="Gaulin E."/>
        </authorList>
    </citation>
    <scope>NUCLEOTIDE SEQUENCE</scope>
    <source>
        <strain evidence="1">CBS 578.67</strain>
    </source>
</reference>
<dbReference type="InterPro" id="IPR050587">
    <property type="entry name" value="GNT1/Glycosyltrans_8"/>
</dbReference>
<sequence>MTTNQTTTTRSFAYATLVATDSYVVGAQVLRASLLAAGSPYPLVIMHTPRVSAAGIEQLEKLPNVQLFPVGLIAPAAAQATSYMFDRFKDVWTKLRVFELTQFETVVFLDADMLCTQRMDELFGLIDPAPDSLVASLACICNPMKLAHYPKSWVPSNCPYWQHEHGMPKSEDGPKYFNSGMMVLHPSTRYGVAYSYACMKRSRVDIGTFTRLVKHFQAQSNLSRFPFADQCFLNDMFPNFNVASYKYNALKTLRRAHPSVWNMDEVKNIHYILTKPWDVVERQDDQDDDGFHDLYRIWWRQRDAAML</sequence>
<dbReference type="AlphaFoldDB" id="A0A485LN46"/>
<dbReference type="GO" id="GO:0016757">
    <property type="term" value="F:glycosyltransferase activity"/>
    <property type="evidence" value="ECO:0007669"/>
    <property type="project" value="InterPro"/>
</dbReference>
<accession>A0A485LN46</accession>
<dbReference type="Pfam" id="PF01501">
    <property type="entry name" value="Glyco_transf_8"/>
    <property type="match status" value="1"/>
</dbReference>
<dbReference type="InterPro" id="IPR029044">
    <property type="entry name" value="Nucleotide-diphossugar_trans"/>
</dbReference>
<dbReference type="SUPFAM" id="SSF53448">
    <property type="entry name" value="Nucleotide-diphospho-sugar transferases"/>
    <property type="match status" value="1"/>
</dbReference>
<evidence type="ECO:0000313" key="2">
    <source>
        <dbReference type="EMBL" id="VFT99831.1"/>
    </source>
</evidence>
<dbReference type="OrthoDB" id="2014201at2759"/>
<reference evidence="2 3" key="1">
    <citation type="submission" date="2019-03" db="EMBL/GenBank/DDBJ databases">
        <authorList>
            <person name="Gaulin E."/>
            <person name="Dumas B."/>
        </authorList>
    </citation>
    <scope>NUCLEOTIDE SEQUENCE [LARGE SCALE GENOMIC DNA]</scope>
    <source>
        <strain evidence="2">CBS 568.67</strain>
    </source>
</reference>
<dbReference type="Gene3D" id="3.90.550.10">
    <property type="entry name" value="Spore Coat Polysaccharide Biosynthesis Protein SpsA, Chain A"/>
    <property type="match status" value="1"/>
</dbReference>
<evidence type="ECO:0000313" key="3">
    <source>
        <dbReference type="Proteomes" id="UP000332933"/>
    </source>
</evidence>
<proteinExistence type="predicted"/>
<dbReference type="EMBL" id="VJMH01007230">
    <property type="protein sequence ID" value="KAF0684839.1"/>
    <property type="molecule type" value="Genomic_DNA"/>
</dbReference>
<dbReference type="Proteomes" id="UP000332933">
    <property type="component" value="Unassembled WGS sequence"/>
</dbReference>
<gene>
    <name evidence="2" type="primary">Aste57867_23184</name>
    <name evidence="1" type="ORF">As57867_023113</name>
    <name evidence="2" type="ORF">ASTE57867_23184</name>
</gene>
<protein>
    <submittedName>
        <fullName evidence="2">Aste57867_23184 protein</fullName>
    </submittedName>
</protein>
<dbReference type="PANTHER" id="PTHR11183">
    <property type="entry name" value="GLYCOGENIN SUBFAMILY MEMBER"/>
    <property type="match status" value="1"/>
</dbReference>
<organism evidence="2 3">
    <name type="scientific">Aphanomyces stellatus</name>
    <dbReference type="NCBI Taxonomy" id="120398"/>
    <lineage>
        <taxon>Eukaryota</taxon>
        <taxon>Sar</taxon>
        <taxon>Stramenopiles</taxon>
        <taxon>Oomycota</taxon>
        <taxon>Saprolegniomycetes</taxon>
        <taxon>Saprolegniales</taxon>
        <taxon>Verrucalvaceae</taxon>
        <taxon>Aphanomyces</taxon>
    </lineage>
</organism>
<keyword evidence="3" id="KW-1185">Reference proteome</keyword>